<dbReference type="InterPro" id="IPR051202">
    <property type="entry name" value="Peptidase_C40"/>
</dbReference>
<feature type="compositionally biased region" description="Low complexity" evidence="5">
    <location>
        <begin position="94"/>
        <end position="116"/>
    </location>
</feature>
<dbReference type="Proteomes" id="UP001596142">
    <property type="component" value="Unassembled WGS sequence"/>
</dbReference>
<protein>
    <submittedName>
        <fullName evidence="8">Peptidoglycan-binding protein</fullName>
    </submittedName>
</protein>
<organism evidence="8 9">
    <name type="scientific">Thalassorhabdus alkalitolerans</name>
    <dbReference type="NCBI Taxonomy" id="2282697"/>
    <lineage>
        <taxon>Bacteria</taxon>
        <taxon>Bacillati</taxon>
        <taxon>Bacillota</taxon>
        <taxon>Bacilli</taxon>
        <taxon>Bacillales</taxon>
        <taxon>Bacillaceae</taxon>
        <taxon>Thalassorhabdus</taxon>
    </lineage>
</organism>
<evidence type="ECO:0000256" key="2">
    <source>
        <dbReference type="ARBA" id="ARBA00022670"/>
    </source>
</evidence>
<dbReference type="InterPro" id="IPR000064">
    <property type="entry name" value="NLP_P60_dom"/>
</dbReference>
<evidence type="ECO:0000313" key="9">
    <source>
        <dbReference type="Proteomes" id="UP001596142"/>
    </source>
</evidence>
<dbReference type="Pfam" id="PF01471">
    <property type="entry name" value="PG_binding_1"/>
    <property type="match status" value="2"/>
</dbReference>
<dbReference type="PANTHER" id="PTHR47053:SF1">
    <property type="entry name" value="MUREIN DD-ENDOPEPTIDASE MEPH-RELATED"/>
    <property type="match status" value="1"/>
</dbReference>
<evidence type="ECO:0000256" key="3">
    <source>
        <dbReference type="ARBA" id="ARBA00022801"/>
    </source>
</evidence>
<feature type="chain" id="PRO_5047382528" evidence="6">
    <location>
        <begin position="21"/>
        <end position="338"/>
    </location>
</feature>
<dbReference type="Gene3D" id="1.10.101.10">
    <property type="entry name" value="PGBD-like superfamily/PGBD"/>
    <property type="match status" value="2"/>
</dbReference>
<dbReference type="InterPro" id="IPR036365">
    <property type="entry name" value="PGBD-like_sf"/>
</dbReference>
<evidence type="ECO:0000256" key="5">
    <source>
        <dbReference type="SAM" id="MobiDB-lite"/>
    </source>
</evidence>
<evidence type="ECO:0000256" key="6">
    <source>
        <dbReference type="SAM" id="SignalP"/>
    </source>
</evidence>
<dbReference type="Pfam" id="PF00877">
    <property type="entry name" value="NLPC_P60"/>
    <property type="match status" value="1"/>
</dbReference>
<dbReference type="PROSITE" id="PS51935">
    <property type="entry name" value="NLPC_P60"/>
    <property type="match status" value="1"/>
</dbReference>
<reference evidence="9" key="1">
    <citation type="journal article" date="2019" name="Int. J. Syst. Evol. Microbiol.">
        <title>The Global Catalogue of Microorganisms (GCM) 10K type strain sequencing project: providing services to taxonomists for standard genome sequencing and annotation.</title>
        <authorList>
            <consortium name="The Broad Institute Genomics Platform"/>
            <consortium name="The Broad Institute Genome Sequencing Center for Infectious Disease"/>
            <person name="Wu L."/>
            <person name="Ma J."/>
        </authorList>
    </citation>
    <scope>NUCLEOTIDE SEQUENCE [LARGE SCALE GENOMIC DNA]</scope>
    <source>
        <strain evidence="9">CECT 7184</strain>
    </source>
</reference>
<comment type="similarity">
    <text evidence="1">Belongs to the peptidase C40 family.</text>
</comment>
<feature type="region of interest" description="Disordered" evidence="5">
    <location>
        <begin position="91"/>
        <end position="127"/>
    </location>
</feature>
<feature type="domain" description="NlpC/P60" evidence="7">
    <location>
        <begin position="220"/>
        <end position="338"/>
    </location>
</feature>
<dbReference type="RefSeq" id="WP_385943639.1">
    <property type="nucleotide sequence ID" value="NZ_JBHSPG010000023.1"/>
</dbReference>
<dbReference type="InterPro" id="IPR036366">
    <property type="entry name" value="PGBDSf"/>
</dbReference>
<sequence length="338" mass="35119">MISTVFATCLMVGTVSVADAALGDQTLRSGMNNSDVQELQQALKDEGYFNFHTTTNYFGPITRQAVRDFQRSAGITVDGIAGPQTFGALGVNGSSSSSSSSSNSSSSSSSSNVSSSDRIGTIQSNGTLRRGAVNSSVAALQIELKERGHFSGSTGSTYGPRTEQAVRSFQRSAGITADGIAGPQTFRALGGSGSSSNATSSSNSSASSSSSSSSQVAGVSASYENVIRTAQAQTGTRYVWGGTSPSGFDCSGFIQYSFNQHGVSLPRTVAEMWRSTTRVSNPQRGDLVFFETRTGPSHAGIYLGNGQFIHSGASTGVTTTSMSNSYWSQRYLGAGRVN</sequence>
<name>A0ABW0YM20_9BACI</name>
<gene>
    <name evidence="8" type="ORF">ACFPU1_01645</name>
</gene>
<evidence type="ECO:0000256" key="1">
    <source>
        <dbReference type="ARBA" id="ARBA00007074"/>
    </source>
</evidence>
<evidence type="ECO:0000313" key="8">
    <source>
        <dbReference type="EMBL" id="MFC5711478.1"/>
    </source>
</evidence>
<feature type="signal peptide" evidence="6">
    <location>
        <begin position="1"/>
        <end position="20"/>
    </location>
</feature>
<proteinExistence type="inferred from homology"/>
<dbReference type="SUPFAM" id="SSF54001">
    <property type="entry name" value="Cysteine proteinases"/>
    <property type="match status" value="1"/>
</dbReference>
<dbReference type="InterPro" id="IPR038765">
    <property type="entry name" value="Papain-like_cys_pep_sf"/>
</dbReference>
<dbReference type="Gene3D" id="3.90.1720.10">
    <property type="entry name" value="endopeptidase domain like (from Nostoc punctiforme)"/>
    <property type="match status" value="1"/>
</dbReference>
<accession>A0ABW0YM20</accession>
<dbReference type="PANTHER" id="PTHR47053">
    <property type="entry name" value="MUREIN DD-ENDOPEPTIDASE MEPH-RELATED"/>
    <property type="match status" value="1"/>
</dbReference>
<feature type="compositionally biased region" description="Low complexity" evidence="5">
    <location>
        <begin position="194"/>
        <end position="214"/>
    </location>
</feature>
<keyword evidence="6" id="KW-0732">Signal</keyword>
<dbReference type="InterPro" id="IPR002477">
    <property type="entry name" value="Peptidoglycan-bd-like"/>
</dbReference>
<feature type="compositionally biased region" description="Polar residues" evidence="5">
    <location>
        <begin position="117"/>
        <end position="127"/>
    </location>
</feature>
<keyword evidence="2" id="KW-0645">Protease</keyword>
<dbReference type="EMBL" id="JBHSOZ010000002">
    <property type="protein sequence ID" value="MFC5711478.1"/>
    <property type="molecule type" value="Genomic_DNA"/>
</dbReference>
<evidence type="ECO:0000259" key="7">
    <source>
        <dbReference type="PROSITE" id="PS51935"/>
    </source>
</evidence>
<comment type="caution">
    <text evidence="8">The sequence shown here is derived from an EMBL/GenBank/DDBJ whole genome shotgun (WGS) entry which is preliminary data.</text>
</comment>
<evidence type="ECO:0000256" key="4">
    <source>
        <dbReference type="ARBA" id="ARBA00022807"/>
    </source>
</evidence>
<dbReference type="SUPFAM" id="SSF47090">
    <property type="entry name" value="PGBD-like"/>
    <property type="match status" value="2"/>
</dbReference>
<keyword evidence="3" id="KW-0378">Hydrolase</keyword>
<keyword evidence="4" id="KW-0788">Thiol protease</keyword>
<feature type="region of interest" description="Disordered" evidence="5">
    <location>
        <begin position="184"/>
        <end position="214"/>
    </location>
</feature>
<keyword evidence="9" id="KW-1185">Reference proteome</keyword>